<protein>
    <recommendedName>
        <fullName evidence="4">Potassium transporter Trk</fullName>
    </recommendedName>
</protein>
<dbReference type="AlphaFoldDB" id="A0A0M3UGR8"/>
<dbReference type="EMBL" id="CP012677">
    <property type="protein sequence ID" value="ALE93209.1"/>
    <property type="molecule type" value="Genomic_DNA"/>
</dbReference>
<evidence type="ECO:0000256" key="1">
    <source>
        <dbReference type="SAM" id="Phobius"/>
    </source>
</evidence>
<feature type="transmembrane region" description="Helical" evidence="1">
    <location>
        <begin position="30"/>
        <end position="51"/>
    </location>
</feature>
<feature type="transmembrane region" description="Helical" evidence="1">
    <location>
        <begin position="63"/>
        <end position="86"/>
    </location>
</feature>
<evidence type="ECO:0000313" key="3">
    <source>
        <dbReference type="Proteomes" id="UP000062833"/>
    </source>
</evidence>
<reference evidence="3" key="1">
    <citation type="submission" date="2015-09" db="EMBL/GenBank/DDBJ databases">
        <title>Complete genome of Arthrobacter alpinus strain R3.8.</title>
        <authorList>
            <person name="See-Too W.S."/>
            <person name="Chan K.G."/>
        </authorList>
    </citation>
    <scope>NUCLEOTIDE SEQUENCE [LARGE SCALE GENOMIC DNA]</scope>
    <source>
        <strain evidence="3">R3.8</strain>
    </source>
</reference>
<dbReference type="Proteomes" id="UP000062833">
    <property type="component" value="Chromosome"/>
</dbReference>
<keyword evidence="3" id="KW-1185">Reference proteome</keyword>
<organism evidence="2 3">
    <name type="scientific">Arthrobacter alpinus</name>
    <dbReference type="NCBI Taxonomy" id="656366"/>
    <lineage>
        <taxon>Bacteria</taxon>
        <taxon>Bacillati</taxon>
        <taxon>Actinomycetota</taxon>
        <taxon>Actinomycetes</taxon>
        <taxon>Micrococcales</taxon>
        <taxon>Micrococcaceae</taxon>
        <taxon>Arthrobacter</taxon>
    </lineage>
</organism>
<sequence length="116" mass="12125">MTSQPAQNPSETPAPLVERRELTVRRAPKFVPFMIAGALAGVVTAAIFTLLAPGGEEFEASSIFGFFTVLLMVPGAGLGAIVALVIDRQSVRRAKTAVVQFVPDSEGGPDAGDERA</sequence>
<evidence type="ECO:0000313" key="2">
    <source>
        <dbReference type="EMBL" id="ALE93209.1"/>
    </source>
</evidence>
<gene>
    <name evidence="2" type="ORF">AOC05_14210</name>
</gene>
<evidence type="ECO:0008006" key="4">
    <source>
        <dbReference type="Google" id="ProtNLM"/>
    </source>
</evidence>
<accession>A0A0M3UGR8</accession>
<keyword evidence="1" id="KW-0812">Transmembrane</keyword>
<dbReference type="OrthoDB" id="5125407at2"/>
<keyword evidence="1" id="KW-0472">Membrane</keyword>
<dbReference type="PATRIC" id="fig|656366.3.peg.3064"/>
<dbReference type="KEGG" id="aaq:AOC05_14210"/>
<keyword evidence="1" id="KW-1133">Transmembrane helix</keyword>
<proteinExistence type="predicted"/>
<dbReference type="RefSeq" id="WP_062007798.1">
    <property type="nucleotide sequence ID" value="NZ_CP012677.1"/>
</dbReference>
<name>A0A0M3UGR8_9MICC</name>